<dbReference type="RefSeq" id="WP_353475233.1">
    <property type="nucleotide sequence ID" value="NZ_CP123385.1"/>
</dbReference>
<gene>
    <name evidence="1" type="ORF">PVT71_16895</name>
</gene>
<sequence>MTVRHNLAEIRSAAVRVPVIRAGGLSCRDPSGALRLDSAFFTVSAGAVVGIAGADDRTGQTELSNILAGVLRPSQGRRFASDADMTHATARGDGLRCRDRARIRT</sequence>
<evidence type="ECO:0008006" key="2">
    <source>
        <dbReference type="Google" id="ProtNLM"/>
    </source>
</evidence>
<name>A0AAU8APD6_9RHOB</name>
<accession>A0AAU8APD6</accession>
<protein>
    <recommendedName>
        <fullName evidence="2">ABC transporter domain-containing protein</fullName>
    </recommendedName>
</protein>
<reference evidence="1" key="1">
    <citation type="submission" date="2023-02" db="EMBL/GenBank/DDBJ databases">
        <title>Description and genomic characterization of Salipiger bruguierae sp. nov., isolated from the sediment of mangrove plant Bruguiera sexangula.</title>
        <authorList>
            <person name="Long M."/>
        </authorList>
    </citation>
    <scope>NUCLEOTIDE SEQUENCE</scope>
    <source>
        <strain evidence="1">H15</strain>
    </source>
</reference>
<proteinExistence type="predicted"/>
<organism evidence="1">
    <name type="scientific">Alloyangia sp. H15</name>
    <dbReference type="NCBI Taxonomy" id="3029062"/>
    <lineage>
        <taxon>Bacteria</taxon>
        <taxon>Pseudomonadati</taxon>
        <taxon>Pseudomonadota</taxon>
        <taxon>Alphaproteobacteria</taxon>
        <taxon>Rhodobacterales</taxon>
        <taxon>Roseobacteraceae</taxon>
        <taxon>Alloyangia</taxon>
    </lineage>
</organism>
<dbReference type="InterPro" id="IPR027417">
    <property type="entry name" value="P-loop_NTPase"/>
</dbReference>
<dbReference type="SUPFAM" id="SSF52540">
    <property type="entry name" value="P-loop containing nucleoside triphosphate hydrolases"/>
    <property type="match status" value="1"/>
</dbReference>
<dbReference type="EMBL" id="CP123385">
    <property type="protein sequence ID" value="XCC96366.1"/>
    <property type="molecule type" value="Genomic_DNA"/>
</dbReference>
<dbReference type="AlphaFoldDB" id="A0AAU8APD6"/>
<evidence type="ECO:0000313" key="1">
    <source>
        <dbReference type="EMBL" id="XCC96366.1"/>
    </source>
</evidence>